<protein>
    <submittedName>
        <fullName evidence="2">DJ-1/PfpI family protein</fullName>
    </submittedName>
</protein>
<proteinExistence type="predicted"/>
<dbReference type="AlphaFoldDB" id="A0A222MW50"/>
<name>A0A222MW50_9BACT</name>
<dbReference type="InterPro" id="IPR029062">
    <property type="entry name" value="Class_I_gatase-like"/>
</dbReference>
<dbReference type="Gene3D" id="3.40.50.880">
    <property type="match status" value="1"/>
</dbReference>
<reference evidence="2" key="1">
    <citation type="submission" date="2017-07" db="EMBL/GenBank/DDBJ databases">
        <title>Analysis of two Campylobacter avium genomes and identification of a novel hippuricase gene.</title>
        <authorList>
            <person name="Miller W.G."/>
            <person name="Chapman M.H."/>
            <person name="Yee E."/>
            <person name="Revez J."/>
            <person name="Bono J.L."/>
            <person name="Rossi M."/>
        </authorList>
    </citation>
    <scope>NUCLEOTIDE SEQUENCE [LARGE SCALE GENOMIC DNA]</scope>
    <source>
        <strain evidence="2">LMG 24591</strain>
    </source>
</reference>
<sequence>MSKKVLVPLARGFEELEFVSIVDILRRAGADVVVASLDENLLVKGAHGISMQADICIDSVNISDFDAISLAGGYEGMMNLKNNAKILEFIQILFKEKKLVSAICASPIVLNEAGVLSKKFTCYPGCEQGLNAEYEKSAVVLSDNIITGAGPALGVKFALALVRYLYGDEVYQRLYKELLMDL</sequence>
<dbReference type="PANTHER" id="PTHR48094">
    <property type="entry name" value="PROTEIN/NUCLEIC ACID DEGLYCASE DJ-1-RELATED"/>
    <property type="match status" value="1"/>
</dbReference>
<dbReference type="CDD" id="cd03135">
    <property type="entry name" value="GATase1_DJ-1"/>
    <property type="match status" value="1"/>
</dbReference>
<dbReference type="PANTHER" id="PTHR48094:SF12">
    <property type="entry name" value="PARKINSON DISEASE PROTEIN 7 HOMOLOG"/>
    <property type="match status" value="1"/>
</dbReference>
<evidence type="ECO:0000259" key="1">
    <source>
        <dbReference type="Pfam" id="PF01965"/>
    </source>
</evidence>
<dbReference type="Proteomes" id="UP000201169">
    <property type="component" value="Chromosome"/>
</dbReference>
<dbReference type="RefSeq" id="WP_094324670.1">
    <property type="nucleotide sequence ID" value="NZ_CP022347.1"/>
</dbReference>
<dbReference type="KEGG" id="cavi:CAV_0206"/>
<feature type="domain" description="DJ-1/PfpI" evidence="1">
    <location>
        <begin position="3"/>
        <end position="163"/>
    </location>
</feature>
<dbReference type="GO" id="GO:0005737">
    <property type="term" value="C:cytoplasm"/>
    <property type="evidence" value="ECO:0007669"/>
    <property type="project" value="TreeGrafter"/>
</dbReference>
<dbReference type="NCBIfam" id="TIGR01383">
    <property type="entry name" value="not_thiJ"/>
    <property type="match status" value="1"/>
</dbReference>
<evidence type="ECO:0000313" key="3">
    <source>
        <dbReference type="Proteomes" id="UP000201169"/>
    </source>
</evidence>
<accession>A0A222MW50</accession>
<dbReference type="OrthoDB" id="9792284at2"/>
<organism evidence="2 3">
    <name type="scientific">Campylobacter avium LMG 24591</name>
    <dbReference type="NCBI Taxonomy" id="522484"/>
    <lineage>
        <taxon>Bacteria</taxon>
        <taxon>Pseudomonadati</taxon>
        <taxon>Campylobacterota</taxon>
        <taxon>Epsilonproteobacteria</taxon>
        <taxon>Campylobacterales</taxon>
        <taxon>Campylobacteraceae</taxon>
        <taxon>Campylobacter</taxon>
    </lineage>
</organism>
<dbReference type="EMBL" id="CP022347">
    <property type="protein sequence ID" value="ASQ29878.1"/>
    <property type="molecule type" value="Genomic_DNA"/>
</dbReference>
<dbReference type="InterPro" id="IPR002818">
    <property type="entry name" value="DJ-1/PfpI"/>
</dbReference>
<gene>
    <name evidence="2" type="ORF">CAV_0206</name>
</gene>
<evidence type="ECO:0000313" key="2">
    <source>
        <dbReference type="EMBL" id="ASQ29878.1"/>
    </source>
</evidence>
<dbReference type="Pfam" id="PF01965">
    <property type="entry name" value="DJ-1_PfpI"/>
    <property type="match status" value="1"/>
</dbReference>
<dbReference type="SUPFAM" id="SSF52317">
    <property type="entry name" value="Class I glutamine amidotransferase-like"/>
    <property type="match status" value="1"/>
</dbReference>
<keyword evidence="3" id="KW-1185">Reference proteome</keyword>
<dbReference type="InterPro" id="IPR050325">
    <property type="entry name" value="Prot/Nucl_acid_deglycase"/>
</dbReference>
<dbReference type="InterPro" id="IPR006287">
    <property type="entry name" value="DJ-1"/>
</dbReference>